<dbReference type="GO" id="GO:0032259">
    <property type="term" value="P:methylation"/>
    <property type="evidence" value="ECO:0007669"/>
    <property type="project" value="UniProtKB-KW"/>
</dbReference>
<dbReference type="HOGENOM" id="CLU_011276_7_0_5"/>
<proteinExistence type="inferred from homology"/>
<evidence type="ECO:0000256" key="6">
    <source>
        <dbReference type="ARBA" id="ARBA00023244"/>
    </source>
</evidence>
<dbReference type="EC" id="2.1.1.107" evidence="2"/>
<evidence type="ECO:0000313" key="10">
    <source>
        <dbReference type="EMBL" id="AEI36958.1"/>
    </source>
</evidence>
<dbReference type="CDD" id="cd11642">
    <property type="entry name" value="SUMT"/>
    <property type="match status" value="1"/>
</dbReference>
<dbReference type="RefSeq" id="WP_013933359.1">
    <property type="nucleotide sequence ID" value="NC_015709.1"/>
</dbReference>
<feature type="domain" description="Tetrapyrrole methylase" evidence="9">
    <location>
        <begin position="12"/>
        <end position="227"/>
    </location>
</feature>
<dbReference type="InterPro" id="IPR050161">
    <property type="entry name" value="Siro_Cobalamin_biosynth"/>
</dbReference>
<dbReference type="GO" id="GO:0004851">
    <property type="term" value="F:uroporphyrin-III C-methyltransferase activity"/>
    <property type="evidence" value="ECO:0007669"/>
    <property type="project" value="UniProtKB-EC"/>
</dbReference>
<dbReference type="InterPro" id="IPR006366">
    <property type="entry name" value="CobA/CysG_C"/>
</dbReference>
<dbReference type="NCBIfam" id="TIGR01469">
    <property type="entry name" value="cobA_cysG_Cterm"/>
    <property type="match status" value="1"/>
</dbReference>
<dbReference type="InterPro" id="IPR035996">
    <property type="entry name" value="4pyrrol_Methylase_sf"/>
</dbReference>
<keyword evidence="4 8" id="KW-0808">Transferase</keyword>
<dbReference type="InterPro" id="IPR000878">
    <property type="entry name" value="4pyrrol_Mease"/>
</dbReference>
<dbReference type="EMBL" id="CP002865">
    <property type="protein sequence ID" value="AEI36958.1"/>
    <property type="molecule type" value="Genomic_DNA"/>
</dbReference>
<name>F8ET68_ZYMMT</name>
<evidence type="ECO:0000256" key="2">
    <source>
        <dbReference type="ARBA" id="ARBA00012162"/>
    </source>
</evidence>
<evidence type="ECO:0000313" key="11">
    <source>
        <dbReference type="Proteomes" id="UP000000491"/>
    </source>
</evidence>
<dbReference type="Pfam" id="PF00590">
    <property type="entry name" value="TP_methylase"/>
    <property type="match status" value="1"/>
</dbReference>
<dbReference type="PROSITE" id="PS00839">
    <property type="entry name" value="SUMT_1"/>
    <property type="match status" value="1"/>
</dbReference>
<accession>F8ET68</accession>
<dbReference type="InterPro" id="IPR014777">
    <property type="entry name" value="4pyrrole_Mease_sub1"/>
</dbReference>
<evidence type="ECO:0000259" key="9">
    <source>
        <dbReference type="Pfam" id="PF00590"/>
    </source>
</evidence>
<dbReference type="PROSITE" id="PS00840">
    <property type="entry name" value="SUMT_2"/>
    <property type="match status" value="1"/>
</dbReference>
<evidence type="ECO:0000256" key="7">
    <source>
        <dbReference type="ARBA" id="ARBA00025705"/>
    </source>
</evidence>
<dbReference type="NCBIfam" id="NF004790">
    <property type="entry name" value="PRK06136.1"/>
    <property type="match status" value="1"/>
</dbReference>
<organism evidence="10 11">
    <name type="scientific">Zymomonas mobilis subsp. pomaceae (strain ATCC 29192 / DSM 22645 / JCM 10191 / CCUG 17912 / NBRC 13757 / NCIMB 11200 / NRRL B-4491 / Barker I)</name>
    <dbReference type="NCBI Taxonomy" id="579138"/>
    <lineage>
        <taxon>Bacteria</taxon>
        <taxon>Pseudomonadati</taxon>
        <taxon>Pseudomonadota</taxon>
        <taxon>Alphaproteobacteria</taxon>
        <taxon>Sphingomonadales</taxon>
        <taxon>Zymomonadaceae</taxon>
        <taxon>Zymomonas</taxon>
    </lineage>
</organism>
<dbReference type="PANTHER" id="PTHR45790">
    <property type="entry name" value="SIROHEME SYNTHASE-RELATED"/>
    <property type="match status" value="1"/>
</dbReference>
<sequence length="270" mass="28355">MTSLLDPEARGRVILVGAGPGNPELLTLRAVDVLRQADVVVYDEEVDARILSYAPKTAQCIAVSSSQKEGKNNRNPLSQGEINALVIAHVRTGSIVVRLKGGDPFVFGRGGEEVEAVRAAGMPIEVVPGVSAALGCAADAMLPLTHRNLSDVVSFVATSENGNAPTVNWKGLAGPGHTLVVYMDVKKAQHTANCLINDGVDPHMPIAIIERGTWADSKVIRSVLTELENAIQSEKIIGPAILIVGEVALLADAKDLLEKGAAHPAMMVGL</sequence>
<dbReference type="Gene3D" id="3.40.1010.10">
    <property type="entry name" value="Cobalt-precorrin-4 Transmethylase, Domain 1"/>
    <property type="match status" value="1"/>
</dbReference>
<gene>
    <name evidence="10" type="ordered locus">Zymop_0054</name>
</gene>
<dbReference type="SUPFAM" id="SSF53790">
    <property type="entry name" value="Tetrapyrrole methylase"/>
    <property type="match status" value="1"/>
</dbReference>
<keyword evidence="5" id="KW-0949">S-adenosyl-L-methionine</keyword>
<dbReference type="InterPro" id="IPR014776">
    <property type="entry name" value="4pyrrole_Mease_sub2"/>
</dbReference>
<evidence type="ECO:0000256" key="4">
    <source>
        <dbReference type="ARBA" id="ARBA00022679"/>
    </source>
</evidence>
<reference evidence="10 11" key="1">
    <citation type="journal article" date="2011" name="J. Bacteriol.">
        <title>Genome sequence of the ethanol-producing Zymomonas mobilis subsp. pomaceae lectotype strain ATCC 29192.</title>
        <authorList>
            <person name="Kouvelis V.N."/>
            <person name="Davenport K.W."/>
            <person name="Brettin T.S."/>
            <person name="Bruce D."/>
            <person name="Detter C."/>
            <person name="Han C.S."/>
            <person name="Nolan M."/>
            <person name="Tapia R."/>
            <person name="Damoulaki A."/>
            <person name="Kyrpides N.C."/>
            <person name="Typas M.A."/>
            <person name="Pappas K.M."/>
        </authorList>
    </citation>
    <scope>NUCLEOTIDE SEQUENCE [LARGE SCALE GENOMIC DNA]</scope>
    <source>
        <strain evidence="11">ATCC 29192 / DSM 22645 / JCM 10191 / CCUG 17912 / NBRC 13757 / NCIMB 11200 / NRRL B-4491 / Barker I</strain>
    </source>
</reference>
<dbReference type="Proteomes" id="UP000000491">
    <property type="component" value="Chromosome"/>
</dbReference>
<evidence type="ECO:0000256" key="3">
    <source>
        <dbReference type="ARBA" id="ARBA00022603"/>
    </source>
</evidence>
<keyword evidence="6" id="KW-0627">Porphyrin biosynthesis</keyword>
<dbReference type="PANTHER" id="PTHR45790:SF3">
    <property type="entry name" value="S-ADENOSYL-L-METHIONINE-DEPENDENT UROPORPHYRINOGEN III METHYLTRANSFERASE, CHLOROPLASTIC"/>
    <property type="match status" value="1"/>
</dbReference>
<comment type="pathway">
    <text evidence="7">Porphyrin-containing compound metabolism; siroheme biosynthesis; precorrin-2 from uroporphyrinogen III: step 1/1.</text>
</comment>
<dbReference type="PATRIC" id="fig|579138.3.peg.59"/>
<dbReference type="STRING" id="579138.Zymop_0054"/>
<dbReference type="UniPathway" id="UPA00262">
    <property type="reaction ID" value="UER00211"/>
</dbReference>
<keyword evidence="3 8" id="KW-0489">Methyltransferase</keyword>
<evidence type="ECO:0000256" key="1">
    <source>
        <dbReference type="ARBA" id="ARBA00005879"/>
    </source>
</evidence>
<protein>
    <recommendedName>
        <fullName evidence="2">uroporphyrinogen-III C-methyltransferase</fullName>
        <ecNumber evidence="2">2.1.1.107</ecNumber>
    </recommendedName>
</protein>
<dbReference type="FunFam" id="3.40.1010.10:FF:000001">
    <property type="entry name" value="Siroheme synthase"/>
    <property type="match status" value="1"/>
</dbReference>
<dbReference type="eggNOG" id="COG0007">
    <property type="taxonomic scope" value="Bacteria"/>
</dbReference>
<dbReference type="Gene3D" id="3.30.950.10">
    <property type="entry name" value="Methyltransferase, Cobalt-precorrin-4 Transmethylase, Domain 2"/>
    <property type="match status" value="1"/>
</dbReference>
<dbReference type="GO" id="GO:0019354">
    <property type="term" value="P:siroheme biosynthetic process"/>
    <property type="evidence" value="ECO:0007669"/>
    <property type="project" value="UniProtKB-UniPathway"/>
</dbReference>
<comment type="similarity">
    <text evidence="1 8">Belongs to the precorrin methyltransferase family.</text>
</comment>
<evidence type="ECO:0000256" key="8">
    <source>
        <dbReference type="RuleBase" id="RU003960"/>
    </source>
</evidence>
<dbReference type="KEGG" id="zmp:Zymop_0054"/>
<dbReference type="AlphaFoldDB" id="F8ET68"/>
<evidence type="ECO:0000256" key="5">
    <source>
        <dbReference type="ARBA" id="ARBA00022691"/>
    </source>
</evidence>
<dbReference type="InterPro" id="IPR003043">
    <property type="entry name" value="Uropor_MeTrfase_CS"/>
</dbReference>